<feature type="transmembrane region" description="Helical" evidence="2">
    <location>
        <begin position="61"/>
        <end position="81"/>
    </location>
</feature>
<evidence type="ECO:0000313" key="4">
    <source>
        <dbReference type="EMBL" id="ETO17582.1"/>
    </source>
</evidence>
<dbReference type="PANTHER" id="PTHR10983:SF16">
    <property type="entry name" value="LYSOCARDIOLIPIN ACYLTRANSFERASE 1"/>
    <property type="match status" value="1"/>
</dbReference>
<evidence type="ECO:0000313" key="5">
    <source>
        <dbReference type="Proteomes" id="UP000023152"/>
    </source>
</evidence>
<dbReference type="SMART" id="SM00563">
    <property type="entry name" value="PlsC"/>
    <property type="match status" value="1"/>
</dbReference>
<evidence type="ECO:0000256" key="1">
    <source>
        <dbReference type="SAM" id="MobiDB-lite"/>
    </source>
</evidence>
<protein>
    <submittedName>
        <fullName evidence="4">Lysocardiolipin acyltransferase 1</fullName>
    </submittedName>
</protein>
<keyword evidence="2" id="KW-0472">Membrane</keyword>
<dbReference type="GO" id="GO:0016746">
    <property type="term" value="F:acyltransferase activity"/>
    <property type="evidence" value="ECO:0007669"/>
    <property type="project" value="UniProtKB-KW"/>
</dbReference>
<dbReference type="EMBL" id="ASPP01016358">
    <property type="protein sequence ID" value="ETO17582.1"/>
    <property type="molecule type" value="Genomic_DNA"/>
</dbReference>
<dbReference type="InterPro" id="IPR002123">
    <property type="entry name" value="Plipid/glycerol_acylTrfase"/>
</dbReference>
<feature type="compositionally biased region" description="Low complexity" evidence="1">
    <location>
        <begin position="288"/>
        <end position="297"/>
    </location>
</feature>
<evidence type="ECO:0000256" key="2">
    <source>
        <dbReference type="SAM" id="Phobius"/>
    </source>
</evidence>
<dbReference type="Pfam" id="PF01553">
    <property type="entry name" value="Acyltransferase"/>
    <property type="match status" value="1"/>
</dbReference>
<feature type="domain" description="Phospholipid/glycerol acyltransferase" evidence="3">
    <location>
        <begin position="49"/>
        <end position="166"/>
    </location>
</feature>
<comment type="caution">
    <text evidence="4">The sequence shown here is derived from an EMBL/GenBank/DDBJ whole genome shotgun (WGS) entry which is preliminary data.</text>
</comment>
<reference evidence="4 5" key="1">
    <citation type="journal article" date="2013" name="Curr. Biol.">
        <title>The Genome of the Foraminiferan Reticulomyxa filosa.</title>
        <authorList>
            <person name="Glockner G."/>
            <person name="Hulsmann N."/>
            <person name="Schleicher M."/>
            <person name="Noegel A.A."/>
            <person name="Eichinger L."/>
            <person name="Gallinger C."/>
            <person name="Pawlowski J."/>
            <person name="Sierra R."/>
            <person name="Euteneuer U."/>
            <person name="Pillet L."/>
            <person name="Moustafa A."/>
            <person name="Platzer M."/>
            <person name="Groth M."/>
            <person name="Szafranski K."/>
            <person name="Schliwa M."/>
        </authorList>
    </citation>
    <scope>NUCLEOTIDE SEQUENCE [LARGE SCALE GENOMIC DNA]</scope>
</reference>
<keyword evidence="2" id="KW-1133">Transmembrane helix</keyword>
<keyword evidence="4" id="KW-0012">Acyltransferase</keyword>
<accession>X6MVU4</accession>
<organism evidence="4 5">
    <name type="scientific">Reticulomyxa filosa</name>
    <dbReference type="NCBI Taxonomy" id="46433"/>
    <lineage>
        <taxon>Eukaryota</taxon>
        <taxon>Sar</taxon>
        <taxon>Rhizaria</taxon>
        <taxon>Retaria</taxon>
        <taxon>Foraminifera</taxon>
        <taxon>Monothalamids</taxon>
        <taxon>Reticulomyxidae</taxon>
        <taxon>Reticulomyxa</taxon>
    </lineage>
</organism>
<keyword evidence="5" id="KW-1185">Reference proteome</keyword>
<evidence type="ECO:0000259" key="3">
    <source>
        <dbReference type="SMART" id="SM00563"/>
    </source>
</evidence>
<name>X6MVU4_RETFI</name>
<dbReference type="Proteomes" id="UP000023152">
    <property type="component" value="Unassembled WGS sequence"/>
</dbReference>
<dbReference type="OrthoDB" id="186786at2759"/>
<dbReference type="GO" id="GO:0036149">
    <property type="term" value="P:phosphatidylinositol acyl-chain remodeling"/>
    <property type="evidence" value="ECO:0007669"/>
    <property type="project" value="TreeGrafter"/>
</dbReference>
<sequence length="345" mass="40700">MHYNSMLFTYLAFVLEYGCNIKVMLTCTPVTYELLKWYVSGDYTGRGSIVLMSNHRTRQDWMMSWLALVRLHLCSYLVIVMKMGIRQVPILGWMVQWMSIFMNRKWTQDSRSFNDLIRFYCNVISDRTSRTVFLFYPEGTDLYDKALLKSWLFADANNLPRYHYGILLHPRTLGATNLVHTIGDDLYCIVDLTIAFLFCFFFIIKKKKGYVDYEENERGNEALFVQGRWPRRVLFHLECFTLESIVKQYKENVLPSLQQSESDIGNVFYSPLTELPPELFYQNNDPTSSSSSSSDSKQQSKDDSQMKLEMEALTDFVQRSFLLKEIRLGLWYENHQWMEDCTTKN</sequence>
<dbReference type="GO" id="GO:0005783">
    <property type="term" value="C:endoplasmic reticulum"/>
    <property type="evidence" value="ECO:0007669"/>
    <property type="project" value="TreeGrafter"/>
</dbReference>
<keyword evidence="2" id="KW-0812">Transmembrane</keyword>
<feature type="region of interest" description="Disordered" evidence="1">
    <location>
        <begin position="283"/>
        <end position="305"/>
    </location>
</feature>
<gene>
    <name evidence="4" type="ORF">RFI_19740</name>
</gene>
<dbReference type="PANTHER" id="PTHR10983">
    <property type="entry name" value="1-ACYLGLYCEROL-3-PHOSPHATE ACYLTRANSFERASE-RELATED"/>
    <property type="match status" value="1"/>
</dbReference>
<dbReference type="SUPFAM" id="SSF69593">
    <property type="entry name" value="Glycerol-3-phosphate (1)-acyltransferase"/>
    <property type="match status" value="1"/>
</dbReference>
<keyword evidence="4" id="KW-0808">Transferase</keyword>
<feature type="transmembrane region" description="Helical" evidence="2">
    <location>
        <begin position="186"/>
        <end position="204"/>
    </location>
</feature>
<dbReference type="AlphaFoldDB" id="X6MVU4"/>
<proteinExistence type="predicted"/>
<dbReference type="CDD" id="cd07990">
    <property type="entry name" value="LPLAT_LCLAT1-like"/>
    <property type="match status" value="1"/>
</dbReference>